<dbReference type="InterPro" id="IPR029044">
    <property type="entry name" value="Nucleotide-diphossugar_trans"/>
</dbReference>
<evidence type="ECO:0000256" key="4">
    <source>
        <dbReference type="ARBA" id="ARBA00022692"/>
    </source>
</evidence>
<accession>A0A3S4DCQ8</accession>
<keyword evidence="8" id="KW-1185">Reference proteome</keyword>
<dbReference type="Proteomes" id="UP000289200">
    <property type="component" value="Unassembled WGS sequence"/>
</dbReference>
<organism evidence="7 8">
    <name type="scientific">Rhodoplanes serenus</name>
    <dbReference type="NCBI Taxonomy" id="200615"/>
    <lineage>
        <taxon>Bacteria</taxon>
        <taxon>Pseudomonadati</taxon>
        <taxon>Pseudomonadota</taxon>
        <taxon>Alphaproteobacteria</taxon>
        <taxon>Hyphomicrobiales</taxon>
        <taxon>Nitrobacteraceae</taxon>
        <taxon>Rhodoplanes</taxon>
    </lineage>
</organism>
<evidence type="ECO:0000256" key="2">
    <source>
        <dbReference type="ARBA" id="ARBA00022676"/>
    </source>
</evidence>
<dbReference type="GO" id="GO:0005737">
    <property type="term" value="C:cytoplasm"/>
    <property type="evidence" value="ECO:0007669"/>
    <property type="project" value="TreeGrafter"/>
</dbReference>
<comment type="caution">
    <text evidence="7">The sequence shown here is derived from an EMBL/GenBank/DDBJ whole genome shotgun (WGS) entry which is preliminary data.</text>
</comment>
<keyword evidence="6" id="KW-0472">Membrane</keyword>
<dbReference type="SUPFAM" id="SSF53448">
    <property type="entry name" value="Nucleotide-diphospho-sugar transferases"/>
    <property type="match status" value="1"/>
</dbReference>
<sequence length="293" mass="32786">MSRLKSVLRSPWVLRARARDRRLATVPHVPLAICAIFKDEAPYLGDWVAFHHAAGVGRFYLYDNGSTDKPDAVLRPHVDSGLVRLIDWSHPPPPQLPAYRHCIRTFADEARWIAFIDIDEFLFSPQGTDLPQALRPYEDLPGVIVASPFFGSSGHAERPAAAVPEAYTRRAPLTRISAKTIANPRHVRAIRNVHTFKYWQGDALGTDRRPLAGPDRVPPLDVLRLNHYWSRSLAELHAKVARGDASTRSPRNLDWHLSFEAGLNAEEDLSGRDAWRRLLGAVPEVGSGRAASR</sequence>
<reference evidence="8" key="1">
    <citation type="submission" date="2018-10" db="EMBL/GenBank/DDBJ databases">
        <authorList>
            <person name="Peiro R."/>
            <person name="Begona"/>
            <person name="Cbmso G."/>
            <person name="Lopez M."/>
            <person name="Gonzalez S."/>
            <person name="Sacristan E."/>
            <person name="Castillo E."/>
        </authorList>
    </citation>
    <scope>NUCLEOTIDE SEQUENCE [LARGE SCALE GENOMIC DNA]</scope>
</reference>
<dbReference type="Pfam" id="PF01697">
    <property type="entry name" value="Glyco_transf_92"/>
    <property type="match status" value="1"/>
</dbReference>
<name>A0A3S4DCQ8_9BRAD</name>
<evidence type="ECO:0000313" key="7">
    <source>
        <dbReference type="EMBL" id="VCU07032.1"/>
    </source>
</evidence>
<evidence type="ECO:0000256" key="3">
    <source>
        <dbReference type="ARBA" id="ARBA00022679"/>
    </source>
</evidence>
<proteinExistence type="predicted"/>
<evidence type="ECO:0000256" key="6">
    <source>
        <dbReference type="ARBA" id="ARBA00023136"/>
    </source>
</evidence>
<dbReference type="InterPro" id="IPR008166">
    <property type="entry name" value="Glyco_transf_92"/>
</dbReference>
<keyword evidence="2" id="KW-0328">Glycosyltransferase</keyword>
<dbReference type="PANTHER" id="PTHR21461:SF69">
    <property type="entry name" value="GLYCOSYLTRANSFERASE FAMILY 92 PROTEIN"/>
    <property type="match status" value="1"/>
</dbReference>
<dbReference type="OrthoDB" id="1997677at2"/>
<keyword evidence="4" id="KW-0812">Transmembrane</keyword>
<dbReference type="GO" id="GO:0016020">
    <property type="term" value="C:membrane"/>
    <property type="evidence" value="ECO:0007669"/>
    <property type="project" value="UniProtKB-SubCell"/>
</dbReference>
<dbReference type="AlphaFoldDB" id="A0A3S4DCQ8"/>
<gene>
    <name evidence="7" type="ORF">RHODGE_RHODGE_00122</name>
</gene>
<dbReference type="GO" id="GO:0016757">
    <property type="term" value="F:glycosyltransferase activity"/>
    <property type="evidence" value="ECO:0007669"/>
    <property type="project" value="UniProtKB-KW"/>
</dbReference>
<keyword evidence="3" id="KW-0808">Transferase</keyword>
<evidence type="ECO:0008006" key="9">
    <source>
        <dbReference type="Google" id="ProtNLM"/>
    </source>
</evidence>
<keyword evidence="5" id="KW-1133">Transmembrane helix</keyword>
<dbReference type="EMBL" id="UWOC01000009">
    <property type="protein sequence ID" value="VCU07032.1"/>
    <property type="molecule type" value="Genomic_DNA"/>
</dbReference>
<comment type="subcellular location">
    <subcellularLocation>
        <location evidence="1">Membrane</location>
        <topology evidence="1">Single-pass membrane protein</topology>
    </subcellularLocation>
</comment>
<evidence type="ECO:0000256" key="1">
    <source>
        <dbReference type="ARBA" id="ARBA00004167"/>
    </source>
</evidence>
<protein>
    <recommendedName>
        <fullName evidence="9">Glycosyl transferase family 2</fullName>
    </recommendedName>
</protein>
<dbReference type="PANTHER" id="PTHR21461">
    <property type="entry name" value="GLYCOSYLTRANSFERASE FAMILY 92 PROTEIN"/>
    <property type="match status" value="1"/>
</dbReference>
<evidence type="ECO:0000313" key="8">
    <source>
        <dbReference type="Proteomes" id="UP000289200"/>
    </source>
</evidence>
<evidence type="ECO:0000256" key="5">
    <source>
        <dbReference type="ARBA" id="ARBA00022989"/>
    </source>
</evidence>